<dbReference type="GO" id="GO:0004721">
    <property type="term" value="F:phosphoprotein phosphatase activity"/>
    <property type="evidence" value="ECO:0007669"/>
    <property type="project" value="TreeGrafter"/>
</dbReference>
<keyword evidence="4" id="KW-0808">Transferase</keyword>
<organism evidence="9 10">
    <name type="scientific">Arthrospiribacter ruber</name>
    <dbReference type="NCBI Taxonomy" id="2487934"/>
    <lineage>
        <taxon>Bacteria</taxon>
        <taxon>Pseudomonadati</taxon>
        <taxon>Bacteroidota</taxon>
        <taxon>Cytophagia</taxon>
        <taxon>Cytophagales</taxon>
        <taxon>Cyclobacteriaceae</taxon>
        <taxon>Arthrospiribacter</taxon>
    </lineage>
</organism>
<evidence type="ECO:0000256" key="3">
    <source>
        <dbReference type="ARBA" id="ARBA00022553"/>
    </source>
</evidence>
<evidence type="ECO:0000313" key="10">
    <source>
        <dbReference type="Proteomes" id="UP000727490"/>
    </source>
</evidence>
<keyword evidence="5 9" id="KW-0418">Kinase</keyword>
<evidence type="ECO:0000256" key="1">
    <source>
        <dbReference type="ARBA" id="ARBA00000085"/>
    </source>
</evidence>
<dbReference type="AlphaFoldDB" id="A0A951IWJ7"/>
<comment type="catalytic activity">
    <reaction evidence="1">
        <text>ATP + protein L-histidine = ADP + protein N-phospho-L-histidine.</text>
        <dbReference type="EC" id="2.7.13.3"/>
    </reaction>
</comment>
<evidence type="ECO:0000256" key="6">
    <source>
        <dbReference type="ARBA" id="ARBA00023012"/>
    </source>
</evidence>
<dbReference type="GO" id="GO:0000155">
    <property type="term" value="F:phosphorelay sensor kinase activity"/>
    <property type="evidence" value="ECO:0007669"/>
    <property type="project" value="TreeGrafter"/>
</dbReference>
<dbReference type="InterPro" id="IPR036890">
    <property type="entry name" value="HATPase_C_sf"/>
</dbReference>
<dbReference type="EC" id="2.7.13.3" evidence="2"/>
<feature type="transmembrane region" description="Helical" evidence="7">
    <location>
        <begin position="225"/>
        <end position="247"/>
    </location>
</feature>
<dbReference type="InterPro" id="IPR003594">
    <property type="entry name" value="HATPase_dom"/>
</dbReference>
<comment type="caution">
    <text evidence="9">The sequence shown here is derived from an EMBL/GenBank/DDBJ whole genome shotgun (WGS) entry which is preliminary data.</text>
</comment>
<evidence type="ECO:0000256" key="2">
    <source>
        <dbReference type="ARBA" id="ARBA00012438"/>
    </source>
</evidence>
<feature type="transmembrane region" description="Helical" evidence="7">
    <location>
        <begin position="21"/>
        <end position="39"/>
    </location>
</feature>
<keyword evidence="7" id="KW-0812">Transmembrane</keyword>
<keyword evidence="7" id="KW-1133">Transmembrane helix</keyword>
<dbReference type="InterPro" id="IPR050351">
    <property type="entry name" value="BphY/WalK/GraS-like"/>
</dbReference>
<protein>
    <recommendedName>
        <fullName evidence="2">histidine kinase</fullName>
        <ecNumber evidence="2">2.7.13.3</ecNumber>
    </recommendedName>
</protein>
<proteinExistence type="predicted"/>
<reference evidence="9 10" key="1">
    <citation type="journal article" date="2020" name="Syst. Appl. Microbiol.">
        <title>Arthrospiribacter ruber gen. nov., sp. nov., a novel bacterium isolated from Arthrospira cultures.</title>
        <authorList>
            <person name="Waleron M."/>
            <person name="Misztak A."/>
            <person name="Waleron M.M."/>
            <person name="Furmaniak M."/>
            <person name="Mrozik A."/>
            <person name="Waleron K."/>
        </authorList>
    </citation>
    <scope>NUCLEOTIDE SEQUENCE [LARGE SCALE GENOMIC DNA]</scope>
    <source>
        <strain evidence="9 10">DPMB0001</strain>
    </source>
</reference>
<evidence type="ECO:0000256" key="7">
    <source>
        <dbReference type="SAM" id="Phobius"/>
    </source>
</evidence>
<dbReference type="PRINTS" id="PR00344">
    <property type="entry name" value="BCTRLSENSOR"/>
</dbReference>
<dbReference type="GO" id="GO:0016036">
    <property type="term" value="P:cellular response to phosphate starvation"/>
    <property type="evidence" value="ECO:0007669"/>
    <property type="project" value="TreeGrafter"/>
</dbReference>
<name>A0A951IWJ7_9BACT</name>
<sequence>MCRIALIFNRTFSLKAMKYNNLLLIISLSVIFAVSLQVYRIVQNYHFQKARVAVDLQNNLNQTTDLYFQELGKKDVIGVKFTAKEDPLQEDLSIGLSKVVDLDTLFKKEKKGINPVLAEKVLNPEEIRYVKVSSSKSKSIKATIIRDTLDQQLFEKLFVRELKPYNHSIDYEIIHINENLEPQELDQIASYPENQVLEAKSAFIPKGQRIFLQYTNHPKALIARGIFDISISLVFIALIVFAFMMLFRSLKTQKEIDEGQQEFVQFISHSLKGSLSKGVFSVDYLESQIKSKEAKSLDLKTFEILKRNLGYLNNICDRILNISTLTHNEKPLTKTSFDLLVLIKECIPDKPGEYGKDFSIETEHDEVQIIADKTFLRETFSILLDNAIKYGGDIIKIVVEQKEAILISFMDNGPGVPRKFRKKIFDKYHRGILQKNESLKGSGLGLFYAKSIIELHKGKIQLKFSEPWTIFQIKIPRK</sequence>
<dbReference type="SUPFAM" id="SSF55874">
    <property type="entry name" value="ATPase domain of HSP90 chaperone/DNA topoisomerase II/histidine kinase"/>
    <property type="match status" value="1"/>
</dbReference>
<dbReference type="InterPro" id="IPR004358">
    <property type="entry name" value="Sig_transdc_His_kin-like_C"/>
</dbReference>
<keyword evidence="7" id="KW-0472">Membrane</keyword>
<evidence type="ECO:0000256" key="5">
    <source>
        <dbReference type="ARBA" id="ARBA00022777"/>
    </source>
</evidence>
<feature type="domain" description="Histidine kinase" evidence="8">
    <location>
        <begin position="266"/>
        <end position="478"/>
    </location>
</feature>
<evidence type="ECO:0000259" key="8">
    <source>
        <dbReference type="PROSITE" id="PS50109"/>
    </source>
</evidence>
<keyword evidence="3" id="KW-0597">Phosphoprotein</keyword>
<dbReference type="Pfam" id="PF02518">
    <property type="entry name" value="HATPase_c"/>
    <property type="match status" value="1"/>
</dbReference>
<dbReference type="PANTHER" id="PTHR45453">
    <property type="entry name" value="PHOSPHATE REGULON SENSOR PROTEIN PHOR"/>
    <property type="match status" value="1"/>
</dbReference>
<dbReference type="PANTHER" id="PTHR45453:SF1">
    <property type="entry name" value="PHOSPHATE REGULON SENSOR PROTEIN PHOR"/>
    <property type="match status" value="1"/>
</dbReference>
<dbReference type="Gene3D" id="3.30.565.10">
    <property type="entry name" value="Histidine kinase-like ATPase, C-terminal domain"/>
    <property type="match status" value="1"/>
</dbReference>
<accession>A0A951IWJ7</accession>
<evidence type="ECO:0000256" key="4">
    <source>
        <dbReference type="ARBA" id="ARBA00022679"/>
    </source>
</evidence>
<dbReference type="PROSITE" id="PS50109">
    <property type="entry name" value="HIS_KIN"/>
    <property type="match status" value="1"/>
</dbReference>
<keyword evidence="10" id="KW-1185">Reference proteome</keyword>
<dbReference type="InterPro" id="IPR005467">
    <property type="entry name" value="His_kinase_dom"/>
</dbReference>
<evidence type="ECO:0000313" key="9">
    <source>
        <dbReference type="EMBL" id="MBW3466853.1"/>
    </source>
</evidence>
<dbReference type="Proteomes" id="UP000727490">
    <property type="component" value="Unassembled WGS sequence"/>
</dbReference>
<dbReference type="EMBL" id="RPHB01000002">
    <property type="protein sequence ID" value="MBW3466853.1"/>
    <property type="molecule type" value="Genomic_DNA"/>
</dbReference>
<dbReference type="GO" id="GO:0005886">
    <property type="term" value="C:plasma membrane"/>
    <property type="evidence" value="ECO:0007669"/>
    <property type="project" value="TreeGrafter"/>
</dbReference>
<dbReference type="SMART" id="SM00387">
    <property type="entry name" value="HATPase_c"/>
    <property type="match status" value="1"/>
</dbReference>
<keyword evidence="6" id="KW-0902">Two-component regulatory system</keyword>
<gene>
    <name evidence="9" type="ORF">EGN73_03370</name>
</gene>